<accession>A0A642UGY4</accession>
<feature type="region of interest" description="Disordered" evidence="1">
    <location>
        <begin position="1"/>
        <end position="31"/>
    </location>
</feature>
<gene>
    <name evidence="2" type="ORF">DIURU_005170</name>
</gene>
<dbReference type="AlphaFoldDB" id="A0A642UGY4"/>
<keyword evidence="3" id="KW-1185">Reference proteome</keyword>
<organism evidence="2 3">
    <name type="scientific">Diutina rugosa</name>
    <name type="common">Yeast</name>
    <name type="synonym">Candida rugosa</name>
    <dbReference type="NCBI Taxonomy" id="5481"/>
    <lineage>
        <taxon>Eukaryota</taxon>
        <taxon>Fungi</taxon>
        <taxon>Dikarya</taxon>
        <taxon>Ascomycota</taxon>
        <taxon>Saccharomycotina</taxon>
        <taxon>Pichiomycetes</taxon>
        <taxon>Debaryomycetaceae</taxon>
        <taxon>Diutina</taxon>
    </lineage>
</organism>
<sequence length="228" mass="25909">MAEPEGVAEILSDSDLEDQSQSEASVSFLDSPTFKESSIRLLEALPTDTDRSQLSKFLLKYDKLLTKYREATAQCHNVLITRVSDTLGNTSGLATEELTSIYHSFQKYQNVWAKEKSVINAELGQKLRQEITVEVYGNKSLTNEHRAKLKAARDKLIRKCSLACKRAKPNNEVFKQYDKSLETEEASFSLETDKLVKEFIETSNFTSVIFMSKSFEFSLDGLTYIIKF</sequence>
<dbReference type="RefSeq" id="XP_034010046.1">
    <property type="nucleotide sequence ID" value="XM_034158123.1"/>
</dbReference>
<evidence type="ECO:0000313" key="3">
    <source>
        <dbReference type="Proteomes" id="UP000449547"/>
    </source>
</evidence>
<reference evidence="2 3" key="1">
    <citation type="submission" date="2019-07" db="EMBL/GenBank/DDBJ databases">
        <title>Genome assembly of two rare yeast pathogens: Diutina rugosa and Trichomonascus ciferrii.</title>
        <authorList>
            <person name="Mixao V."/>
            <person name="Saus E."/>
            <person name="Hansen A."/>
            <person name="Lass-Flor C."/>
            <person name="Gabaldon T."/>
        </authorList>
    </citation>
    <scope>NUCLEOTIDE SEQUENCE [LARGE SCALE GENOMIC DNA]</scope>
    <source>
        <strain evidence="2 3">CBS 613</strain>
    </source>
</reference>
<dbReference type="VEuPathDB" id="FungiDB:DIURU_005170"/>
<dbReference type="EMBL" id="SWFT01000155">
    <property type="protein sequence ID" value="KAA8897571.1"/>
    <property type="molecule type" value="Genomic_DNA"/>
</dbReference>
<evidence type="ECO:0000313" key="2">
    <source>
        <dbReference type="EMBL" id="KAA8897571.1"/>
    </source>
</evidence>
<protein>
    <submittedName>
        <fullName evidence="2">Uncharacterized protein</fullName>
    </submittedName>
</protein>
<proteinExistence type="predicted"/>
<name>A0A642UGY4_DIURU</name>
<evidence type="ECO:0000256" key="1">
    <source>
        <dbReference type="SAM" id="MobiDB-lite"/>
    </source>
</evidence>
<dbReference type="Proteomes" id="UP000449547">
    <property type="component" value="Unassembled WGS sequence"/>
</dbReference>
<comment type="caution">
    <text evidence="2">The sequence shown here is derived from an EMBL/GenBank/DDBJ whole genome shotgun (WGS) entry which is preliminary data.</text>
</comment>
<dbReference type="GeneID" id="54783821"/>